<dbReference type="Proteomes" id="UP000266723">
    <property type="component" value="Unassembled WGS sequence"/>
</dbReference>
<keyword evidence="8" id="KW-1185">Reference proteome</keyword>
<accession>A0ABQ7AGR2</accession>
<keyword evidence="2 4" id="KW-0863">Zinc-finger</keyword>
<dbReference type="PANTHER" id="PTHR10782">
    <property type="entry name" value="ZINC FINGER MIZ DOMAIN-CONTAINING PROTEIN"/>
    <property type="match status" value="1"/>
</dbReference>
<proteinExistence type="predicted"/>
<protein>
    <recommendedName>
        <fullName evidence="6">SP-RING-type domain-containing protein</fullName>
    </recommendedName>
</protein>
<evidence type="ECO:0000313" key="8">
    <source>
        <dbReference type="Proteomes" id="UP000266723"/>
    </source>
</evidence>
<evidence type="ECO:0000313" key="7">
    <source>
        <dbReference type="EMBL" id="KAF3497067.1"/>
    </source>
</evidence>
<feature type="domain" description="SP-RING-type" evidence="6">
    <location>
        <begin position="266"/>
        <end position="354"/>
    </location>
</feature>
<dbReference type="CDD" id="cd16650">
    <property type="entry name" value="SP-RING_PIAS-like"/>
    <property type="match status" value="1"/>
</dbReference>
<keyword evidence="3" id="KW-0862">Zinc</keyword>
<organism evidence="7 8">
    <name type="scientific">Brassica cretica</name>
    <name type="common">Mustard</name>
    <dbReference type="NCBI Taxonomy" id="69181"/>
    <lineage>
        <taxon>Eukaryota</taxon>
        <taxon>Viridiplantae</taxon>
        <taxon>Streptophyta</taxon>
        <taxon>Embryophyta</taxon>
        <taxon>Tracheophyta</taxon>
        <taxon>Spermatophyta</taxon>
        <taxon>Magnoliopsida</taxon>
        <taxon>eudicotyledons</taxon>
        <taxon>Gunneridae</taxon>
        <taxon>Pentapetalae</taxon>
        <taxon>rosids</taxon>
        <taxon>malvids</taxon>
        <taxon>Brassicales</taxon>
        <taxon>Brassicaceae</taxon>
        <taxon>Brassiceae</taxon>
        <taxon>Brassica</taxon>
    </lineage>
</organism>
<comment type="caution">
    <text evidence="7">The sequence shown here is derived from an EMBL/GenBank/DDBJ whole genome shotgun (WGS) entry which is preliminary data.</text>
</comment>
<name>A0ABQ7AGR2_BRACR</name>
<evidence type="ECO:0000256" key="5">
    <source>
        <dbReference type="SAM" id="MobiDB-lite"/>
    </source>
</evidence>
<dbReference type="PANTHER" id="PTHR10782:SF78">
    <property type="entry name" value="SP-RING-TYPE DOMAIN-CONTAINING PROTEIN"/>
    <property type="match status" value="1"/>
</dbReference>
<evidence type="ECO:0000259" key="6">
    <source>
        <dbReference type="PROSITE" id="PS51044"/>
    </source>
</evidence>
<dbReference type="InterPro" id="IPR013083">
    <property type="entry name" value="Znf_RING/FYVE/PHD"/>
</dbReference>
<evidence type="ECO:0000256" key="4">
    <source>
        <dbReference type="PROSITE-ProRule" id="PRU00452"/>
    </source>
</evidence>
<evidence type="ECO:0000256" key="2">
    <source>
        <dbReference type="ARBA" id="ARBA00022771"/>
    </source>
</evidence>
<evidence type="ECO:0000256" key="3">
    <source>
        <dbReference type="ARBA" id="ARBA00022833"/>
    </source>
</evidence>
<feature type="region of interest" description="Disordered" evidence="5">
    <location>
        <begin position="533"/>
        <end position="556"/>
    </location>
</feature>
<dbReference type="PROSITE" id="PS51044">
    <property type="entry name" value="ZF_SP_RING"/>
    <property type="match status" value="1"/>
</dbReference>
<dbReference type="InterPro" id="IPR004181">
    <property type="entry name" value="Znf_MIZ"/>
</dbReference>
<dbReference type="EMBL" id="QGKV02002055">
    <property type="protein sequence ID" value="KAF3497067.1"/>
    <property type="molecule type" value="Genomic_DNA"/>
</dbReference>
<evidence type="ECO:0000256" key="1">
    <source>
        <dbReference type="ARBA" id="ARBA00022723"/>
    </source>
</evidence>
<dbReference type="Gene3D" id="3.30.40.10">
    <property type="entry name" value="Zinc/RING finger domain, C3HC4 (zinc finger)"/>
    <property type="match status" value="1"/>
</dbReference>
<dbReference type="Pfam" id="PF02891">
    <property type="entry name" value="zf-MIZ"/>
    <property type="match status" value="1"/>
</dbReference>
<reference evidence="7 8" key="1">
    <citation type="journal article" date="2020" name="BMC Genomics">
        <title>Intraspecific diversification of the crop wild relative Brassica cretica Lam. using demographic model selection.</title>
        <authorList>
            <person name="Kioukis A."/>
            <person name="Michalopoulou V.A."/>
            <person name="Briers L."/>
            <person name="Pirintsos S."/>
            <person name="Studholme D.J."/>
            <person name="Pavlidis P."/>
            <person name="Sarris P.F."/>
        </authorList>
    </citation>
    <scope>NUCLEOTIDE SEQUENCE [LARGE SCALE GENOMIC DNA]</scope>
    <source>
        <strain evidence="8">cv. PFS-1207/04</strain>
    </source>
</reference>
<gene>
    <name evidence="7" type="ORF">DY000_02058021</name>
</gene>
<sequence length="708" mass="78147">MVIPPSSRLNHRTEVDSKEFHAYCFSLANRIDDAIGKDEVPADAQDLAITLDHVCQQRCNAQTRAVIMTLMISVKTACRLGWFPQRESKHLLGLVDSMLEGFTSPEDVASSVNSPISLIPQVMERFYPFSKLGHILVSFEAKAESNILVKDFHISTKMLQHSPQAKVGLFVFRTEDISKSSCLIHPQEVSFLLNGKGVEKRYIALMDSGPQCPTDVTSLLNLGANLLQTVGCFGGSYFIVIALLDDIPLPVNPSLTDYSEVIVSNSDCDVIEGPSRLSLSCPISRTRITLPVKGRVCKHLQCFDFWNYVEINTRIPSWRCPHCNQPILEKVGCYATDAVISADGSWKVLTEDNKNVEAVPEATQGDPDSFQKLTPTVLDLTSDENEMETSGGTQFNEQKPCLSEIDNTHTPVMGYPILNQSSASVNALPQLPQTFNVFDGQQRFTNFPQVVNQQDSAAREASYPQDRLATNSTCFHIPMPTAQSSQFQGSHVTPLGHSLGRASGYNHIYDNGITQTQLAHMPPPLHHQYAMQNQSLHTRRSRSPSPAQERPIPSGITHHQRLFANYGGTSYQRLMQRPVQRSNPVVAGQQFPSRELTNMNRMRGSLTPGSTGYEHMIIQPTRPVHAPAQTLSQPQPTAYNYIQAQAQVQTLPPPQPTANYNIADEIQAFLAHPSYPNGNTGTQAGTGSLPVEGVGAPGMFWSMPPEAW</sequence>
<keyword evidence="1" id="KW-0479">Metal-binding</keyword>